<accession>A0ACC1BAL9</accession>
<evidence type="ECO:0000313" key="1">
    <source>
        <dbReference type="EMBL" id="KAJ0096009.1"/>
    </source>
</evidence>
<gene>
    <name evidence="1" type="ORF">Patl1_15450</name>
</gene>
<comment type="caution">
    <text evidence="1">The sequence shown here is derived from an EMBL/GenBank/DDBJ whole genome shotgun (WGS) entry which is preliminary data.</text>
</comment>
<proteinExistence type="predicted"/>
<reference evidence="2" key="1">
    <citation type="journal article" date="2023" name="G3 (Bethesda)">
        <title>Genome assembly and association tests identify interacting loci associated with vigor, precocity, and sex in interspecific pistachio rootstocks.</title>
        <authorList>
            <person name="Palmer W."/>
            <person name="Jacygrad E."/>
            <person name="Sagayaradj S."/>
            <person name="Cavanaugh K."/>
            <person name="Han R."/>
            <person name="Bertier L."/>
            <person name="Beede B."/>
            <person name="Kafkas S."/>
            <person name="Golino D."/>
            <person name="Preece J."/>
            <person name="Michelmore R."/>
        </authorList>
    </citation>
    <scope>NUCLEOTIDE SEQUENCE [LARGE SCALE GENOMIC DNA]</scope>
</reference>
<keyword evidence="2" id="KW-1185">Reference proteome</keyword>
<sequence>MVGALQDVRSNLTELRVLFYKVLEDLDAHLYNKGEYREKYSRAIKILQYKWHQVLIPSSLPPSLRCPQNCNGGASLLFSKFLFWWKQRHWICCLVTHSLILF</sequence>
<organism evidence="1 2">
    <name type="scientific">Pistacia atlantica</name>
    <dbReference type="NCBI Taxonomy" id="434234"/>
    <lineage>
        <taxon>Eukaryota</taxon>
        <taxon>Viridiplantae</taxon>
        <taxon>Streptophyta</taxon>
        <taxon>Embryophyta</taxon>
        <taxon>Tracheophyta</taxon>
        <taxon>Spermatophyta</taxon>
        <taxon>Magnoliopsida</taxon>
        <taxon>eudicotyledons</taxon>
        <taxon>Gunneridae</taxon>
        <taxon>Pentapetalae</taxon>
        <taxon>rosids</taxon>
        <taxon>malvids</taxon>
        <taxon>Sapindales</taxon>
        <taxon>Anacardiaceae</taxon>
        <taxon>Pistacia</taxon>
    </lineage>
</organism>
<protein>
    <submittedName>
        <fullName evidence="1">Uncharacterized protein</fullName>
    </submittedName>
</protein>
<evidence type="ECO:0000313" key="2">
    <source>
        <dbReference type="Proteomes" id="UP001164250"/>
    </source>
</evidence>
<dbReference type="Proteomes" id="UP001164250">
    <property type="component" value="Chromosome 6"/>
</dbReference>
<name>A0ACC1BAL9_9ROSI</name>
<dbReference type="EMBL" id="CM047902">
    <property type="protein sequence ID" value="KAJ0096009.1"/>
    <property type="molecule type" value="Genomic_DNA"/>
</dbReference>